<feature type="domain" description="RNA polymerase sigma-70 region 2" evidence="6">
    <location>
        <begin position="24"/>
        <end position="86"/>
    </location>
</feature>
<keyword evidence="3" id="KW-0731">Sigma factor</keyword>
<dbReference type="GO" id="GO:0003677">
    <property type="term" value="F:DNA binding"/>
    <property type="evidence" value="ECO:0007669"/>
    <property type="project" value="UniProtKB-KW"/>
</dbReference>
<dbReference type="InterPro" id="IPR039425">
    <property type="entry name" value="RNA_pol_sigma-70-like"/>
</dbReference>
<dbReference type="Gene3D" id="1.10.1740.10">
    <property type="match status" value="1"/>
</dbReference>
<dbReference type="InterPro" id="IPR014284">
    <property type="entry name" value="RNA_pol_sigma-70_dom"/>
</dbReference>
<keyword evidence="4" id="KW-0238">DNA-binding</keyword>
<protein>
    <submittedName>
        <fullName evidence="8">Sigma-70 family RNA polymerase sigma factor</fullName>
    </submittedName>
</protein>
<sequence>MEDGDIIQLYWERKERAISETDKKYGRYCYRIAYNILQNNEDSEECVSDTYLKTWSCIPDDYPKMFSAYLGKITRNIAINRYRRLRAKKRGGGEIEQIFHELEGCIPSKQSVEKEWETNQLIEHVNRFLASLKVEQRIVFVKRYWYAQPIHSIANELSISESKVKSILFRCRKKLKHFLEEEGINL</sequence>
<dbReference type="InterPro" id="IPR013325">
    <property type="entry name" value="RNA_pol_sigma_r2"/>
</dbReference>
<dbReference type="Pfam" id="PF04542">
    <property type="entry name" value="Sigma70_r2"/>
    <property type="match status" value="1"/>
</dbReference>
<dbReference type="AlphaFoldDB" id="A0A9E8LXB7"/>
<dbReference type="InterPro" id="IPR007627">
    <property type="entry name" value="RNA_pol_sigma70_r2"/>
</dbReference>
<name>A0A9E8LXB7_9BACI</name>
<evidence type="ECO:0000259" key="7">
    <source>
        <dbReference type="Pfam" id="PF04545"/>
    </source>
</evidence>
<accession>A0A9E8LXB7</accession>
<evidence type="ECO:0000256" key="1">
    <source>
        <dbReference type="ARBA" id="ARBA00010641"/>
    </source>
</evidence>
<keyword evidence="5" id="KW-0804">Transcription</keyword>
<dbReference type="RefSeq" id="WP_275419569.1">
    <property type="nucleotide sequence ID" value="NZ_CP106877.1"/>
</dbReference>
<dbReference type="NCBIfam" id="TIGR02937">
    <property type="entry name" value="sigma70-ECF"/>
    <property type="match status" value="1"/>
</dbReference>
<dbReference type="SUPFAM" id="SSF88946">
    <property type="entry name" value="Sigma2 domain of RNA polymerase sigma factors"/>
    <property type="match status" value="1"/>
</dbReference>
<dbReference type="InterPro" id="IPR013324">
    <property type="entry name" value="RNA_pol_sigma_r3/r4-like"/>
</dbReference>
<organism evidence="8 9">
    <name type="scientific">Fervidibacillus halotolerans</name>
    <dbReference type="NCBI Taxonomy" id="2980027"/>
    <lineage>
        <taxon>Bacteria</taxon>
        <taxon>Bacillati</taxon>
        <taxon>Bacillota</taxon>
        <taxon>Bacilli</taxon>
        <taxon>Bacillales</taxon>
        <taxon>Bacillaceae</taxon>
        <taxon>Fervidibacillus</taxon>
    </lineage>
</organism>
<comment type="similarity">
    <text evidence="1">Belongs to the sigma-70 factor family. ECF subfamily.</text>
</comment>
<dbReference type="Gene3D" id="1.10.10.10">
    <property type="entry name" value="Winged helix-like DNA-binding domain superfamily/Winged helix DNA-binding domain"/>
    <property type="match status" value="1"/>
</dbReference>
<dbReference type="GO" id="GO:0006352">
    <property type="term" value="P:DNA-templated transcription initiation"/>
    <property type="evidence" value="ECO:0007669"/>
    <property type="project" value="InterPro"/>
</dbReference>
<dbReference type="PANTHER" id="PTHR43133">
    <property type="entry name" value="RNA POLYMERASE ECF-TYPE SIGMA FACTO"/>
    <property type="match status" value="1"/>
</dbReference>
<reference evidence="8" key="1">
    <citation type="submission" date="2022-09" db="EMBL/GenBank/DDBJ databases">
        <title>Complete Genomes of Fervidibacillus albus and Fervidibacillus halotolerans isolated from tidal flat sediments.</title>
        <authorList>
            <person name="Kwon K.K."/>
            <person name="Yang S.-H."/>
            <person name="Park M.J."/>
            <person name="Oh H.-M."/>
        </authorList>
    </citation>
    <scope>NUCLEOTIDE SEQUENCE</scope>
    <source>
        <strain evidence="8">MEBiC13594</strain>
    </source>
</reference>
<dbReference type="PANTHER" id="PTHR43133:SF8">
    <property type="entry name" value="RNA POLYMERASE SIGMA FACTOR HI_1459-RELATED"/>
    <property type="match status" value="1"/>
</dbReference>
<evidence type="ECO:0000256" key="3">
    <source>
        <dbReference type="ARBA" id="ARBA00023082"/>
    </source>
</evidence>
<evidence type="ECO:0000313" key="9">
    <source>
        <dbReference type="Proteomes" id="UP001164726"/>
    </source>
</evidence>
<feature type="domain" description="RNA polymerase sigma-70 region 4" evidence="7">
    <location>
        <begin position="129"/>
        <end position="177"/>
    </location>
</feature>
<proteinExistence type="inferred from homology"/>
<evidence type="ECO:0000313" key="8">
    <source>
        <dbReference type="EMBL" id="WAA11458.1"/>
    </source>
</evidence>
<dbReference type="EMBL" id="CP106877">
    <property type="protein sequence ID" value="WAA11458.1"/>
    <property type="molecule type" value="Genomic_DNA"/>
</dbReference>
<keyword evidence="2" id="KW-0805">Transcription regulation</keyword>
<dbReference type="SUPFAM" id="SSF88659">
    <property type="entry name" value="Sigma3 and sigma4 domains of RNA polymerase sigma factors"/>
    <property type="match status" value="1"/>
</dbReference>
<dbReference type="KEGG" id="fhl:OE105_07375"/>
<evidence type="ECO:0000256" key="4">
    <source>
        <dbReference type="ARBA" id="ARBA00023125"/>
    </source>
</evidence>
<evidence type="ECO:0000256" key="5">
    <source>
        <dbReference type="ARBA" id="ARBA00023163"/>
    </source>
</evidence>
<gene>
    <name evidence="8" type="ORF">OE105_07375</name>
</gene>
<dbReference type="GO" id="GO:0016987">
    <property type="term" value="F:sigma factor activity"/>
    <property type="evidence" value="ECO:0007669"/>
    <property type="project" value="UniProtKB-KW"/>
</dbReference>
<dbReference type="InterPro" id="IPR007630">
    <property type="entry name" value="RNA_pol_sigma70_r4"/>
</dbReference>
<dbReference type="Pfam" id="PF04545">
    <property type="entry name" value="Sigma70_r4"/>
    <property type="match status" value="1"/>
</dbReference>
<evidence type="ECO:0000256" key="2">
    <source>
        <dbReference type="ARBA" id="ARBA00023015"/>
    </source>
</evidence>
<keyword evidence="9" id="KW-1185">Reference proteome</keyword>
<dbReference type="InterPro" id="IPR036388">
    <property type="entry name" value="WH-like_DNA-bd_sf"/>
</dbReference>
<dbReference type="Proteomes" id="UP001164726">
    <property type="component" value="Chromosome"/>
</dbReference>
<evidence type="ECO:0000259" key="6">
    <source>
        <dbReference type="Pfam" id="PF04542"/>
    </source>
</evidence>